<evidence type="ECO:0000256" key="1">
    <source>
        <dbReference type="ARBA" id="ARBA00004196"/>
    </source>
</evidence>
<dbReference type="Gene3D" id="3.40.30.10">
    <property type="entry name" value="Glutaredoxin"/>
    <property type="match status" value="1"/>
</dbReference>
<dbReference type="GO" id="GO:0030313">
    <property type="term" value="C:cell envelope"/>
    <property type="evidence" value="ECO:0007669"/>
    <property type="project" value="UniProtKB-SubCell"/>
</dbReference>
<evidence type="ECO:0000313" key="6">
    <source>
        <dbReference type="EMBL" id="MDN4487756.1"/>
    </source>
</evidence>
<feature type="domain" description="Thioredoxin" evidence="4">
    <location>
        <begin position="36"/>
        <end position="185"/>
    </location>
</feature>
<dbReference type="RefSeq" id="WP_301119091.1">
    <property type="nucleotide sequence ID" value="NZ_JAUHPX010000003.1"/>
</dbReference>
<dbReference type="InterPro" id="IPR017937">
    <property type="entry name" value="Thioredoxin_CS"/>
</dbReference>
<dbReference type="SUPFAM" id="SSF52833">
    <property type="entry name" value="Thioredoxin-like"/>
    <property type="match status" value="1"/>
</dbReference>
<dbReference type="GO" id="GO:0017004">
    <property type="term" value="P:cytochrome complex assembly"/>
    <property type="evidence" value="ECO:0007669"/>
    <property type="project" value="UniProtKB-KW"/>
</dbReference>
<evidence type="ECO:0000259" key="4">
    <source>
        <dbReference type="PROSITE" id="PS51352"/>
    </source>
</evidence>
<evidence type="ECO:0000256" key="3">
    <source>
        <dbReference type="SAM" id="MobiDB-lite"/>
    </source>
</evidence>
<gene>
    <name evidence="5" type="ORF">QQ002_08055</name>
    <name evidence="6" type="ORF">QQX10_06195</name>
</gene>
<name>A0AAW7M6B0_9MICO</name>
<comment type="caution">
    <text evidence="6">The sequence shown here is derived from an EMBL/GenBank/DDBJ whole genome shotgun (WGS) entry which is preliminary data.</text>
</comment>
<evidence type="ECO:0000313" key="5">
    <source>
        <dbReference type="EMBL" id="MDN4483486.1"/>
    </source>
</evidence>
<evidence type="ECO:0000313" key="7">
    <source>
        <dbReference type="Proteomes" id="UP001172737"/>
    </source>
</evidence>
<sequence>MAGLLVLAGCASGGTAEDAAAPGAAATSEDAVMTPEASTEPTDDDAMMTGTDGDAAMAAIIDGADFDPASLAGTDTVLWFWAPWCPTCQRQAGLVNEALPQLPDGVEFIGVAGLTDSEDQVDQFIDEYGVQDMTHVVDLEGDTWRYFEVASQSTFVFLDDSGMVTVTGAGTTVEEIVTRAEELAAS</sequence>
<dbReference type="PROSITE" id="PS51352">
    <property type="entry name" value="THIOREDOXIN_2"/>
    <property type="match status" value="1"/>
</dbReference>
<reference evidence="5 8" key="2">
    <citation type="submission" date="2023-06" db="EMBL/GenBank/DDBJ databases">
        <title>SYSU T0a273.</title>
        <authorList>
            <person name="Gao L."/>
            <person name="Fang B.-Z."/>
            <person name="Li W.-J."/>
        </authorList>
    </citation>
    <scope>NUCLEOTIDE SEQUENCE [LARGE SCALE GENOMIC DNA]</scope>
    <source>
        <strain evidence="5 8">SYSU T0a273</strain>
    </source>
</reference>
<proteinExistence type="predicted"/>
<organism evidence="6 7">
    <name type="scientific">Demequina lignilytica</name>
    <dbReference type="NCBI Taxonomy" id="3051663"/>
    <lineage>
        <taxon>Bacteria</taxon>
        <taxon>Bacillati</taxon>
        <taxon>Actinomycetota</taxon>
        <taxon>Actinomycetes</taxon>
        <taxon>Micrococcales</taxon>
        <taxon>Demequinaceae</taxon>
        <taxon>Demequina</taxon>
    </lineage>
</organism>
<dbReference type="AlphaFoldDB" id="A0AAW7M6B0"/>
<dbReference type="PANTHER" id="PTHR42852">
    <property type="entry name" value="THIOL:DISULFIDE INTERCHANGE PROTEIN DSBE"/>
    <property type="match status" value="1"/>
</dbReference>
<dbReference type="EMBL" id="JAUHPX010000003">
    <property type="protein sequence ID" value="MDN4487756.1"/>
    <property type="molecule type" value="Genomic_DNA"/>
</dbReference>
<dbReference type="InterPro" id="IPR036249">
    <property type="entry name" value="Thioredoxin-like_sf"/>
</dbReference>
<feature type="region of interest" description="Disordered" evidence="3">
    <location>
        <begin position="14"/>
        <end position="48"/>
    </location>
</feature>
<evidence type="ECO:0000256" key="2">
    <source>
        <dbReference type="ARBA" id="ARBA00022748"/>
    </source>
</evidence>
<keyword evidence="2" id="KW-0201">Cytochrome c-type biogenesis</keyword>
<dbReference type="InterPro" id="IPR013766">
    <property type="entry name" value="Thioredoxin_domain"/>
</dbReference>
<comment type="subcellular location">
    <subcellularLocation>
        <location evidence="1">Cell envelope</location>
    </subcellularLocation>
</comment>
<dbReference type="Proteomes" id="UP001172756">
    <property type="component" value="Unassembled WGS sequence"/>
</dbReference>
<dbReference type="PANTHER" id="PTHR42852:SF17">
    <property type="entry name" value="THIOREDOXIN-LIKE PROTEIN HI_1115"/>
    <property type="match status" value="1"/>
</dbReference>
<keyword evidence="7" id="KW-1185">Reference proteome</keyword>
<dbReference type="Pfam" id="PF08534">
    <property type="entry name" value="Redoxin"/>
    <property type="match status" value="1"/>
</dbReference>
<dbReference type="GO" id="GO:0016491">
    <property type="term" value="F:oxidoreductase activity"/>
    <property type="evidence" value="ECO:0007669"/>
    <property type="project" value="InterPro"/>
</dbReference>
<protein>
    <submittedName>
        <fullName evidence="6">Redoxin domain-containing protein</fullName>
    </submittedName>
</protein>
<dbReference type="PROSITE" id="PS00194">
    <property type="entry name" value="THIOREDOXIN_1"/>
    <property type="match status" value="1"/>
</dbReference>
<accession>A0AAW7M6B0</accession>
<reference evidence="6" key="1">
    <citation type="submission" date="2023-06" db="EMBL/GenBank/DDBJ databases">
        <title>Sysu t00039.</title>
        <authorList>
            <person name="Gao L."/>
            <person name="Fang B.-Z."/>
            <person name="Li W.-J."/>
        </authorList>
    </citation>
    <scope>NUCLEOTIDE SEQUENCE</scope>
    <source>
        <strain evidence="6">SYSU T00039</strain>
    </source>
</reference>
<dbReference type="Proteomes" id="UP001172737">
    <property type="component" value="Unassembled WGS sequence"/>
</dbReference>
<dbReference type="InterPro" id="IPR050553">
    <property type="entry name" value="Thioredoxin_ResA/DsbE_sf"/>
</dbReference>
<dbReference type="EMBL" id="JAUHQB010000004">
    <property type="protein sequence ID" value="MDN4483486.1"/>
    <property type="molecule type" value="Genomic_DNA"/>
</dbReference>
<dbReference type="InterPro" id="IPR013740">
    <property type="entry name" value="Redoxin"/>
</dbReference>
<evidence type="ECO:0000313" key="8">
    <source>
        <dbReference type="Proteomes" id="UP001172756"/>
    </source>
</evidence>
<feature type="compositionally biased region" description="Low complexity" evidence="3">
    <location>
        <begin position="14"/>
        <end position="31"/>
    </location>
</feature>